<dbReference type="AlphaFoldDB" id="A0A1V3TNF0"/>
<dbReference type="Proteomes" id="UP000242792">
    <property type="component" value="Chromosome"/>
</dbReference>
<gene>
    <name evidence="1" type="ORF">B5M06_03895</name>
</gene>
<evidence type="ECO:0000313" key="1">
    <source>
        <dbReference type="EMBL" id="AQZ97538.1"/>
    </source>
</evidence>
<accession>A0A1V0BC72</accession>
<organism evidence="1 2">
    <name type="scientific">Comamonas kerstersii</name>
    <dbReference type="NCBI Taxonomy" id="225992"/>
    <lineage>
        <taxon>Bacteria</taxon>
        <taxon>Pseudomonadati</taxon>
        <taxon>Pseudomonadota</taxon>
        <taxon>Betaproteobacteria</taxon>
        <taxon>Burkholderiales</taxon>
        <taxon>Comamonadaceae</taxon>
        <taxon>Comamonas</taxon>
    </lineage>
</organism>
<reference evidence="1 2" key="1">
    <citation type="submission" date="2017-03" db="EMBL/GenBank/DDBJ databases">
        <title>Rapid Whole Genome Sequencing of Comamonas kerstersii Causing Continuous ambulatory Peritoneal Dialysis-Associated Peritonitis.</title>
        <authorList>
            <person name="Zheng B."/>
        </authorList>
    </citation>
    <scope>NUCLEOTIDE SEQUENCE [LARGE SCALE GENOMIC DNA]</scope>
    <source>
        <strain evidence="1 2">8943</strain>
    </source>
</reference>
<dbReference type="EMBL" id="CP020121">
    <property type="protein sequence ID" value="AQZ97538.1"/>
    <property type="molecule type" value="Genomic_DNA"/>
</dbReference>
<evidence type="ECO:0000313" key="2">
    <source>
        <dbReference type="Proteomes" id="UP000242792"/>
    </source>
</evidence>
<proteinExistence type="predicted"/>
<sequence length="62" mass="6883">MSTKMHTSSNDYVNYQAISCQGITMKWKNVMQSAYDQGNALMHTALLGRAASPTQSLVLQFL</sequence>
<protein>
    <submittedName>
        <fullName evidence="1">Uncharacterized protein</fullName>
    </submittedName>
</protein>
<name>A0A1V3TNF0_9BURK</name>
<accession>A0A1V3TNF0</accession>
<dbReference type="KEGG" id="cke:B5M06_03895"/>